<dbReference type="OrthoDB" id="10042731at2759"/>
<feature type="transmembrane region" description="Helical" evidence="1">
    <location>
        <begin position="7"/>
        <end position="24"/>
    </location>
</feature>
<keyword evidence="1" id="KW-0812">Transmembrane</keyword>
<feature type="transmembrane region" description="Helical" evidence="1">
    <location>
        <begin position="53"/>
        <end position="73"/>
    </location>
</feature>
<keyword evidence="3" id="KW-1185">Reference proteome</keyword>
<accession>A0A9Q1BCL1</accession>
<keyword evidence="1" id="KW-0472">Membrane</keyword>
<evidence type="ECO:0000313" key="2">
    <source>
        <dbReference type="EMBL" id="KAJ8019667.1"/>
    </source>
</evidence>
<protein>
    <submittedName>
        <fullName evidence="2">Uncharacterized protein</fullName>
    </submittedName>
</protein>
<evidence type="ECO:0000313" key="3">
    <source>
        <dbReference type="Proteomes" id="UP001152320"/>
    </source>
</evidence>
<gene>
    <name evidence="2" type="ORF">HOLleu_41340</name>
</gene>
<proteinExistence type="predicted"/>
<reference evidence="2" key="1">
    <citation type="submission" date="2021-10" db="EMBL/GenBank/DDBJ databases">
        <title>Tropical sea cucumber genome reveals ecological adaptation and Cuvierian tubules defense mechanism.</title>
        <authorList>
            <person name="Chen T."/>
        </authorList>
    </citation>
    <scope>NUCLEOTIDE SEQUENCE</scope>
    <source>
        <strain evidence="2">Nanhai2018</strain>
        <tissue evidence="2">Muscle</tissue>
    </source>
</reference>
<sequence length="131" mass="15135">MVIFLCWFVKLVLKIYLFGVVFIVEYDDDVYACTAEYDNYKGIAITSSAMMEIPGLLILTIISVKLMLTLTWIHSSRRREMLGIQTPPRRRHLTDSRNLRRRLHGYKVLVVVATVSYITMPSLTLHVILST</sequence>
<dbReference type="EMBL" id="JAIZAY010000023">
    <property type="protein sequence ID" value="KAJ8019667.1"/>
    <property type="molecule type" value="Genomic_DNA"/>
</dbReference>
<keyword evidence="1" id="KW-1133">Transmembrane helix</keyword>
<organism evidence="2 3">
    <name type="scientific">Holothuria leucospilota</name>
    <name type="common">Black long sea cucumber</name>
    <name type="synonym">Mertensiothuria leucospilota</name>
    <dbReference type="NCBI Taxonomy" id="206669"/>
    <lineage>
        <taxon>Eukaryota</taxon>
        <taxon>Metazoa</taxon>
        <taxon>Echinodermata</taxon>
        <taxon>Eleutherozoa</taxon>
        <taxon>Echinozoa</taxon>
        <taxon>Holothuroidea</taxon>
        <taxon>Aspidochirotacea</taxon>
        <taxon>Aspidochirotida</taxon>
        <taxon>Holothuriidae</taxon>
        <taxon>Holothuria</taxon>
    </lineage>
</organism>
<evidence type="ECO:0000256" key="1">
    <source>
        <dbReference type="SAM" id="Phobius"/>
    </source>
</evidence>
<feature type="transmembrane region" description="Helical" evidence="1">
    <location>
        <begin position="106"/>
        <end position="129"/>
    </location>
</feature>
<name>A0A9Q1BCL1_HOLLE</name>
<dbReference type="Proteomes" id="UP001152320">
    <property type="component" value="Chromosome 23"/>
</dbReference>
<comment type="caution">
    <text evidence="2">The sequence shown here is derived from an EMBL/GenBank/DDBJ whole genome shotgun (WGS) entry which is preliminary data.</text>
</comment>
<dbReference type="AlphaFoldDB" id="A0A9Q1BCL1"/>